<dbReference type="AlphaFoldDB" id="A0A2T0WVG6"/>
<feature type="signal peptide" evidence="1">
    <location>
        <begin position="1"/>
        <end position="22"/>
    </location>
</feature>
<dbReference type="OrthoDB" id="934708at2"/>
<keyword evidence="3" id="KW-1185">Reference proteome</keyword>
<sequence>MRIKSLLSFLLLTLILNPDVSAQNLKIESLGESLERNSLNIIDFQDLFSTGGSTSLRNNQQNNLIWKNQGYFQRNRDLGQVFQAPANFEIKAIILRTGPSTTAILENTPGTRVFIQLFEVFGTPVIHENDTQEGNQASHGFTENHKGDDYIAGISYKSIAVIRGGIFPEIAPTLIGGKENSDQSGKLHYLKFLIEGLDYKFKKDKRYAFLIGFEDEGENVGFTLANFNRASHDDIPSLNSPNDPYPAGWGIRREGNGENPPTLAPDISAPTDKQLLNLLIGQSLFPNGNQRFRIPPTTDGYPDVDTYRDLEFYIEALD</sequence>
<dbReference type="Proteomes" id="UP000238157">
    <property type="component" value="Unassembled WGS sequence"/>
</dbReference>
<proteinExistence type="predicted"/>
<feature type="chain" id="PRO_5015634235" evidence="1">
    <location>
        <begin position="23"/>
        <end position="318"/>
    </location>
</feature>
<name>A0A2T0WVG6_9BACT</name>
<comment type="caution">
    <text evidence="2">The sequence shown here is derived from an EMBL/GenBank/DDBJ whole genome shotgun (WGS) entry which is preliminary data.</text>
</comment>
<evidence type="ECO:0000313" key="2">
    <source>
        <dbReference type="EMBL" id="PRY90685.1"/>
    </source>
</evidence>
<keyword evidence="1" id="KW-0732">Signal</keyword>
<dbReference type="RefSeq" id="WP_106131910.1">
    <property type="nucleotide sequence ID" value="NZ_PVTR01000001.1"/>
</dbReference>
<dbReference type="EMBL" id="PVTR01000001">
    <property type="protein sequence ID" value="PRY90685.1"/>
    <property type="molecule type" value="Genomic_DNA"/>
</dbReference>
<protein>
    <submittedName>
        <fullName evidence="2">Uncharacterized protein</fullName>
    </submittedName>
</protein>
<evidence type="ECO:0000256" key="1">
    <source>
        <dbReference type="SAM" id="SignalP"/>
    </source>
</evidence>
<organism evidence="2 3">
    <name type="scientific">Mongoliibacter ruber</name>
    <dbReference type="NCBI Taxonomy" id="1750599"/>
    <lineage>
        <taxon>Bacteria</taxon>
        <taxon>Pseudomonadati</taxon>
        <taxon>Bacteroidota</taxon>
        <taxon>Cytophagia</taxon>
        <taxon>Cytophagales</taxon>
        <taxon>Cyclobacteriaceae</taxon>
        <taxon>Mongoliibacter</taxon>
    </lineage>
</organism>
<accession>A0A2T0WVG6</accession>
<reference evidence="2 3" key="1">
    <citation type="submission" date="2018-03" db="EMBL/GenBank/DDBJ databases">
        <title>Genomic Encyclopedia of Archaeal and Bacterial Type Strains, Phase II (KMG-II): from individual species to whole genera.</title>
        <authorList>
            <person name="Goeker M."/>
        </authorList>
    </citation>
    <scope>NUCLEOTIDE SEQUENCE [LARGE SCALE GENOMIC DNA]</scope>
    <source>
        <strain evidence="2 3">DSM 27929</strain>
    </source>
</reference>
<evidence type="ECO:0000313" key="3">
    <source>
        <dbReference type="Proteomes" id="UP000238157"/>
    </source>
</evidence>
<gene>
    <name evidence="2" type="ORF">CLW00_101350</name>
</gene>